<dbReference type="PANTHER" id="PTHR36427">
    <property type="entry name" value="54S RIBOSOMAL PROTEIN L1, MITOCHONDRIAL"/>
    <property type="match status" value="1"/>
</dbReference>
<dbReference type="EMBL" id="UOEN01000407">
    <property type="protein sequence ID" value="VAW18199.1"/>
    <property type="molecule type" value="Genomic_DNA"/>
</dbReference>
<dbReference type="FunFam" id="3.40.50.790:FF:000001">
    <property type="entry name" value="50S ribosomal protein L1"/>
    <property type="match status" value="1"/>
</dbReference>
<dbReference type="AlphaFoldDB" id="A0A3B0U196"/>
<evidence type="ECO:0000256" key="5">
    <source>
        <dbReference type="ARBA" id="ARBA00023274"/>
    </source>
</evidence>
<dbReference type="GO" id="GO:0006412">
    <property type="term" value="P:translation"/>
    <property type="evidence" value="ECO:0007669"/>
    <property type="project" value="InterPro"/>
</dbReference>
<name>A0A3B0U196_9ZZZZ</name>
<comment type="similarity">
    <text evidence="1">Belongs to the universal ribosomal protein uL1 family.</text>
</comment>
<evidence type="ECO:0000256" key="4">
    <source>
        <dbReference type="ARBA" id="ARBA00022980"/>
    </source>
</evidence>
<dbReference type="PROSITE" id="PS01199">
    <property type="entry name" value="RIBOSOMAL_L1"/>
    <property type="match status" value="1"/>
</dbReference>
<dbReference type="Pfam" id="PF00687">
    <property type="entry name" value="Ribosomal_L1"/>
    <property type="match status" value="1"/>
</dbReference>
<dbReference type="InterPro" id="IPR005878">
    <property type="entry name" value="Ribosom_uL1_bac-type"/>
</dbReference>
<dbReference type="SUPFAM" id="SSF56808">
    <property type="entry name" value="Ribosomal protein L1"/>
    <property type="match status" value="1"/>
</dbReference>
<dbReference type="GO" id="GO:0015934">
    <property type="term" value="C:large ribosomal subunit"/>
    <property type="evidence" value="ECO:0007669"/>
    <property type="project" value="InterPro"/>
</dbReference>
<protein>
    <submittedName>
        <fullName evidence="6">LSU ribosomal protein L1p (L10Ae)</fullName>
    </submittedName>
</protein>
<evidence type="ECO:0000256" key="3">
    <source>
        <dbReference type="ARBA" id="ARBA00022884"/>
    </source>
</evidence>
<organism evidence="6">
    <name type="scientific">hydrothermal vent metagenome</name>
    <dbReference type="NCBI Taxonomy" id="652676"/>
    <lineage>
        <taxon>unclassified sequences</taxon>
        <taxon>metagenomes</taxon>
        <taxon>ecological metagenomes</taxon>
    </lineage>
</organism>
<evidence type="ECO:0000256" key="1">
    <source>
        <dbReference type="ARBA" id="ARBA00010531"/>
    </source>
</evidence>
<dbReference type="InterPro" id="IPR023674">
    <property type="entry name" value="Ribosomal_uL1-like"/>
</dbReference>
<dbReference type="NCBIfam" id="TIGR01169">
    <property type="entry name" value="rplA_bact"/>
    <property type="match status" value="1"/>
</dbReference>
<dbReference type="Gene3D" id="3.40.50.790">
    <property type="match status" value="1"/>
</dbReference>
<dbReference type="CDD" id="cd00403">
    <property type="entry name" value="Ribosomal_L1"/>
    <property type="match status" value="1"/>
</dbReference>
<keyword evidence="5" id="KW-0687">Ribonucleoprotein</keyword>
<dbReference type="GO" id="GO:0019843">
    <property type="term" value="F:rRNA binding"/>
    <property type="evidence" value="ECO:0007669"/>
    <property type="project" value="UniProtKB-KW"/>
</dbReference>
<reference evidence="6" key="1">
    <citation type="submission" date="2018-06" db="EMBL/GenBank/DDBJ databases">
        <authorList>
            <person name="Zhirakovskaya E."/>
        </authorList>
    </citation>
    <scope>NUCLEOTIDE SEQUENCE</scope>
</reference>
<dbReference type="GO" id="GO:0003735">
    <property type="term" value="F:structural constituent of ribosome"/>
    <property type="evidence" value="ECO:0007669"/>
    <property type="project" value="InterPro"/>
</dbReference>
<evidence type="ECO:0000313" key="6">
    <source>
        <dbReference type="EMBL" id="VAW18199.1"/>
    </source>
</evidence>
<dbReference type="PANTHER" id="PTHR36427:SF3">
    <property type="entry name" value="LARGE RIBOSOMAL SUBUNIT PROTEIN UL1M"/>
    <property type="match status" value="1"/>
</dbReference>
<gene>
    <name evidence="6" type="ORF">MNBD_BACTEROID05-738</name>
</gene>
<dbReference type="InterPro" id="IPR028364">
    <property type="entry name" value="Ribosomal_uL1/biogenesis"/>
</dbReference>
<keyword evidence="3" id="KW-0694">RNA-binding</keyword>
<dbReference type="Gene3D" id="6.10.20.140">
    <property type="entry name" value="50S ribosomal protein L1, Chain A, Domain 1"/>
    <property type="match status" value="1"/>
</dbReference>
<evidence type="ECO:0000256" key="2">
    <source>
        <dbReference type="ARBA" id="ARBA00022730"/>
    </source>
</evidence>
<feature type="non-terminal residue" evidence="6">
    <location>
        <position position="163"/>
    </location>
</feature>
<sequence length="163" mass="17688">MTRISKRMKESAKVFDQEKLYSLEDALENVEGFAKVKFDETVELHFSLNINPKSSDQSVRGSVALPHGLGKDVRVAVFCKGEAESKAKEAGADYVGSAELIEKVSKGFLDFDVVVATPDMMRDLSKLGKVLGPRGLMPTPKAGTVTPDVAKAIKEVKAGKIEF</sequence>
<keyword evidence="2" id="KW-0699">rRNA-binding</keyword>
<keyword evidence="4 6" id="KW-0689">Ribosomal protein</keyword>
<accession>A0A3B0U196</accession>
<dbReference type="InterPro" id="IPR023673">
    <property type="entry name" value="Ribosomal_uL1_CS"/>
</dbReference>
<proteinExistence type="inferred from homology"/>
<dbReference type="InterPro" id="IPR016095">
    <property type="entry name" value="Ribosomal_uL1_3-a/b-sand"/>
</dbReference>